<gene>
    <name evidence="1" type="ORF">J2S41_003517</name>
</gene>
<dbReference type="RefSeq" id="WP_310368956.1">
    <property type="nucleotide sequence ID" value="NZ_JAVDYB010000001.1"/>
</dbReference>
<reference evidence="1" key="1">
    <citation type="submission" date="2023-07" db="EMBL/GenBank/DDBJ databases">
        <title>Sequencing the genomes of 1000 actinobacteria strains.</title>
        <authorList>
            <person name="Klenk H.-P."/>
        </authorList>
    </citation>
    <scope>NUCLEOTIDE SEQUENCE</scope>
    <source>
        <strain evidence="1">DSM 44707</strain>
    </source>
</reference>
<keyword evidence="2" id="KW-1185">Reference proteome</keyword>
<sequence>MNEIPIIPRAMDAICMDHVVPVGAGVYLRGPLVDADTDPLLDGAWRAPAFDGLTAVLLGTGMIEAAGAGTGPAVVRAREVLFQFLRGMPPEAVDRMVEFPLRDDGGDLAGPAARADLLGLPVIVPATAARRADASAAAHRVTWLDRDGRPVPRTDAVFARIAPARHWAPHPYHDVPPSILDHDRPYPPGRILLDGEHIHIGLPTALVDHRYGDVLRAHGRRLDARDLTGPAEPVDGLGDLLARLERTPPGTHALVAAGDHVLLAVHDGQGVALLDPGTGTAAVFTGPPTGLRLALLPGHDLDVRTRLLDLDAGRPRDAPDRPVRRPAGVRSVRDLPGGRTLDVVGGASAAPERFLDQLAAAAATLDHPVIVVEDERTFAPPGRGQRHRLESLLFQHALNGRVPVVVTRGGVDPALVRMLGRYGAPLLYRTTGTGDFTLDNPWVAHGLTGLPPATELDAGVLGTVTGRISRPELPRPHERLASYLSLPLTDAAAVRAELAAHGTALKELRGQIAALDTDGLFTAHDTFLRLAETAPALAETALDFLAAGDARHDRLPTVVPTLLAGDASGAALADFAALTGGVLDDGASGAILEAVRRHLAGDDPAAIRAMIHQHAPYLPQSERVHWVRRLAELGRGLTEHRAGIDQIAEHVLTCP</sequence>
<dbReference type="AlphaFoldDB" id="A0AAE3YMY2"/>
<evidence type="ECO:0000313" key="1">
    <source>
        <dbReference type="EMBL" id="MDR7276739.1"/>
    </source>
</evidence>
<evidence type="ECO:0000313" key="2">
    <source>
        <dbReference type="Proteomes" id="UP001183643"/>
    </source>
</evidence>
<dbReference type="Proteomes" id="UP001183643">
    <property type="component" value="Unassembled WGS sequence"/>
</dbReference>
<proteinExistence type="predicted"/>
<name>A0AAE3YMY2_9ACTN</name>
<organism evidence="1 2">
    <name type="scientific">Catenuloplanes atrovinosus</name>
    <dbReference type="NCBI Taxonomy" id="137266"/>
    <lineage>
        <taxon>Bacteria</taxon>
        <taxon>Bacillati</taxon>
        <taxon>Actinomycetota</taxon>
        <taxon>Actinomycetes</taxon>
        <taxon>Micromonosporales</taxon>
        <taxon>Micromonosporaceae</taxon>
        <taxon>Catenuloplanes</taxon>
    </lineage>
</organism>
<accession>A0AAE3YMY2</accession>
<dbReference type="EMBL" id="JAVDYB010000001">
    <property type="protein sequence ID" value="MDR7276739.1"/>
    <property type="molecule type" value="Genomic_DNA"/>
</dbReference>
<protein>
    <submittedName>
        <fullName evidence="1">Uncharacterized protein</fullName>
    </submittedName>
</protein>
<comment type="caution">
    <text evidence="1">The sequence shown here is derived from an EMBL/GenBank/DDBJ whole genome shotgun (WGS) entry which is preliminary data.</text>
</comment>